<dbReference type="PROSITE" id="PS00375">
    <property type="entry name" value="UDPGT"/>
    <property type="match status" value="1"/>
</dbReference>
<dbReference type="FunFam" id="3.40.50.2000:FF:000060">
    <property type="entry name" value="Glycosyltransferase"/>
    <property type="match status" value="1"/>
</dbReference>
<keyword evidence="3" id="KW-0328">Glycosyltransferase</keyword>
<accession>A0AA38G7X6</accession>
<feature type="domain" description="Glycosyltransferase N-terminal" evidence="5">
    <location>
        <begin position="29"/>
        <end position="66"/>
    </location>
</feature>
<name>A0AA38G7X6_TAXCH</name>
<dbReference type="GO" id="GO:0080043">
    <property type="term" value="F:quercetin 3-O-glucosyltransferase activity"/>
    <property type="evidence" value="ECO:0007669"/>
    <property type="project" value="TreeGrafter"/>
</dbReference>
<reference evidence="6 7" key="1">
    <citation type="journal article" date="2021" name="Nat. Plants">
        <title>The Taxus genome provides insights into paclitaxel biosynthesis.</title>
        <authorList>
            <person name="Xiong X."/>
            <person name="Gou J."/>
            <person name="Liao Q."/>
            <person name="Li Y."/>
            <person name="Zhou Q."/>
            <person name="Bi G."/>
            <person name="Li C."/>
            <person name="Du R."/>
            <person name="Wang X."/>
            <person name="Sun T."/>
            <person name="Guo L."/>
            <person name="Liang H."/>
            <person name="Lu P."/>
            <person name="Wu Y."/>
            <person name="Zhang Z."/>
            <person name="Ro D.K."/>
            <person name="Shang Y."/>
            <person name="Huang S."/>
            <person name="Yan J."/>
        </authorList>
    </citation>
    <scope>NUCLEOTIDE SEQUENCE [LARGE SCALE GENOMIC DNA]</scope>
    <source>
        <strain evidence="6">Ta-2019</strain>
    </source>
</reference>
<dbReference type="InterPro" id="IPR035595">
    <property type="entry name" value="UDP_glycos_trans_CS"/>
</dbReference>
<protein>
    <recommendedName>
        <fullName evidence="4">Glycosyltransferase</fullName>
        <ecNumber evidence="4">2.4.1.-</ecNumber>
    </recommendedName>
</protein>
<dbReference type="InterPro" id="IPR058980">
    <property type="entry name" value="Glyco_transf_N"/>
</dbReference>
<evidence type="ECO:0000259" key="5">
    <source>
        <dbReference type="Pfam" id="PF26168"/>
    </source>
</evidence>
<organism evidence="6 7">
    <name type="scientific">Taxus chinensis</name>
    <name type="common">Chinese yew</name>
    <name type="synonym">Taxus wallichiana var. chinensis</name>
    <dbReference type="NCBI Taxonomy" id="29808"/>
    <lineage>
        <taxon>Eukaryota</taxon>
        <taxon>Viridiplantae</taxon>
        <taxon>Streptophyta</taxon>
        <taxon>Embryophyta</taxon>
        <taxon>Tracheophyta</taxon>
        <taxon>Spermatophyta</taxon>
        <taxon>Pinopsida</taxon>
        <taxon>Pinidae</taxon>
        <taxon>Conifers II</taxon>
        <taxon>Cupressales</taxon>
        <taxon>Taxaceae</taxon>
        <taxon>Taxus</taxon>
    </lineage>
</organism>
<dbReference type="PANTHER" id="PTHR11926:SF1402">
    <property type="entry name" value="GLYCOSYLTRANSFERASE"/>
    <property type="match status" value="1"/>
</dbReference>
<gene>
    <name evidence="6" type="ORF">KI387_019796</name>
</gene>
<dbReference type="InterPro" id="IPR002213">
    <property type="entry name" value="UDP_glucos_trans"/>
</dbReference>
<keyword evidence="7" id="KW-1185">Reference proteome</keyword>
<evidence type="ECO:0000313" key="7">
    <source>
        <dbReference type="Proteomes" id="UP000824469"/>
    </source>
</evidence>
<comment type="caution">
    <text evidence="6">The sequence shown here is derived from an EMBL/GenBank/DDBJ whole genome shotgun (WGS) entry which is preliminary data.</text>
</comment>
<dbReference type="PANTHER" id="PTHR11926">
    <property type="entry name" value="GLUCOSYL/GLUCURONOSYL TRANSFERASES"/>
    <property type="match status" value="1"/>
</dbReference>
<dbReference type="CDD" id="cd03784">
    <property type="entry name" value="GT1_Gtf-like"/>
    <property type="match status" value="1"/>
</dbReference>
<dbReference type="EC" id="2.4.1.-" evidence="4"/>
<comment type="similarity">
    <text evidence="1 3">Belongs to the UDP-glycosyltransferase family.</text>
</comment>
<keyword evidence="2 3" id="KW-0808">Transferase</keyword>
<evidence type="ECO:0000256" key="4">
    <source>
        <dbReference type="RuleBase" id="RU362057"/>
    </source>
</evidence>
<evidence type="ECO:0000256" key="3">
    <source>
        <dbReference type="RuleBase" id="RU003718"/>
    </source>
</evidence>
<dbReference type="Pfam" id="PF00201">
    <property type="entry name" value="UDPGT"/>
    <property type="match status" value="1"/>
</dbReference>
<dbReference type="Proteomes" id="UP000824469">
    <property type="component" value="Unassembled WGS sequence"/>
</dbReference>
<sequence length="480" mass="54323">MWFPTFGAWLNEEMAVCESRSRKPEPHAVIVPFPVQGHINPMMHLAHNLASNGFIITFVNTVYNNSGTVKAHRKWSSELGEAGNERVCFRAIPDGLPEDDMRTDFARLARVTETAMPPSLQKLIQEINDEEEHQVTCLIADFFAPWALDVAQQFHIQTAGFWPGIIAAYALIYHMPDLMARGSIPSNGIPKKQEMVKYFAHMPSLCSANLPWLIGSEADKEFRFQFWLRSISRFRHLRWIVCNSFHDLEMDIINTFPKEAGICSIGPLIPQTAQKETETEKEECLQWLDRQKRGCVIYVSFGSSVVLKEKEVEQLAEGLEATRRPFLWVLRGVEKFLSVAYLERLRERACMPSWVPQARVLSHPSVGCFLTHCGWNSTLESIAAGVPMLCRPCVADQFLNAAYVVDVWKIGVALKTNSEGIVGKIEIEESVQRIMSSDEVQENSRKLKKCAVDAHARNDIMVGSSSINFNVFLNAMKTNM</sequence>
<dbReference type="Pfam" id="PF26168">
    <property type="entry name" value="Glyco_transf_N"/>
    <property type="match status" value="1"/>
</dbReference>
<dbReference type="SUPFAM" id="SSF53756">
    <property type="entry name" value="UDP-Glycosyltransferase/glycogen phosphorylase"/>
    <property type="match status" value="1"/>
</dbReference>
<dbReference type="OMA" id="HARNDIM"/>
<evidence type="ECO:0000256" key="2">
    <source>
        <dbReference type="ARBA" id="ARBA00022679"/>
    </source>
</evidence>
<evidence type="ECO:0000313" key="6">
    <source>
        <dbReference type="EMBL" id="KAH9318027.1"/>
    </source>
</evidence>
<dbReference type="Gene3D" id="3.40.50.2000">
    <property type="entry name" value="Glycogen Phosphorylase B"/>
    <property type="match status" value="2"/>
</dbReference>
<evidence type="ECO:0000256" key="1">
    <source>
        <dbReference type="ARBA" id="ARBA00009995"/>
    </source>
</evidence>
<dbReference type="EMBL" id="JAHRHJ020000004">
    <property type="protein sequence ID" value="KAH9318027.1"/>
    <property type="molecule type" value="Genomic_DNA"/>
</dbReference>
<dbReference type="GO" id="GO:0080044">
    <property type="term" value="F:quercetin 7-O-glucosyltransferase activity"/>
    <property type="evidence" value="ECO:0007669"/>
    <property type="project" value="TreeGrafter"/>
</dbReference>
<proteinExistence type="inferred from homology"/>
<dbReference type="AlphaFoldDB" id="A0AA38G7X6"/>